<dbReference type="Proteomes" id="UP000054858">
    <property type="component" value="Unassembled WGS sequence"/>
</dbReference>
<dbReference type="RefSeq" id="WP_035894036.1">
    <property type="nucleotide sequence ID" value="NZ_LCUA01000029.1"/>
</dbReference>
<dbReference type="Gene3D" id="3.40.50.850">
    <property type="entry name" value="Isochorismatase-like"/>
    <property type="match status" value="1"/>
</dbReference>
<protein>
    <recommendedName>
        <fullName evidence="8">Nicotinamidase</fullName>
        <ecNumber evidence="6">3.5.1.19</ecNumber>
    </recommendedName>
    <alternativeName>
        <fullName evidence="7">Nicotinamide deamidase</fullName>
    </alternativeName>
</protein>
<dbReference type="GO" id="GO:0019363">
    <property type="term" value="P:pyridine nucleotide biosynthetic process"/>
    <property type="evidence" value="ECO:0007669"/>
    <property type="project" value="UniProtKB-KW"/>
</dbReference>
<dbReference type="EMBL" id="LNYP01000031">
    <property type="protein sequence ID" value="KTD37176.1"/>
    <property type="molecule type" value="Genomic_DNA"/>
</dbReference>
<comment type="similarity">
    <text evidence="1">Belongs to the isochorismatase family.</text>
</comment>
<dbReference type="PANTHER" id="PTHR11080">
    <property type="entry name" value="PYRAZINAMIDASE/NICOTINAMIDASE"/>
    <property type="match status" value="1"/>
</dbReference>
<dbReference type="FunFam" id="3.40.50.850:FF:000006">
    <property type="entry name" value="Bifunctional pyrazinamidase/nicotinamidase"/>
    <property type="match status" value="1"/>
</dbReference>
<evidence type="ECO:0000256" key="1">
    <source>
        <dbReference type="ARBA" id="ARBA00006336"/>
    </source>
</evidence>
<evidence type="ECO:0000256" key="7">
    <source>
        <dbReference type="ARBA" id="ARBA00043224"/>
    </source>
</evidence>
<dbReference type="Pfam" id="PF00857">
    <property type="entry name" value="Isochorismatase"/>
    <property type="match status" value="1"/>
</dbReference>
<dbReference type="NCBIfam" id="NF008623">
    <property type="entry name" value="PRK11609.1"/>
    <property type="match status" value="1"/>
</dbReference>
<gene>
    <name evidence="10" type="ORF">Loak_2312</name>
</gene>
<dbReference type="InterPro" id="IPR052347">
    <property type="entry name" value="Isochorismatase_Nicotinamidase"/>
</dbReference>
<evidence type="ECO:0000313" key="10">
    <source>
        <dbReference type="EMBL" id="KTD37176.1"/>
    </source>
</evidence>
<reference evidence="10 11" key="1">
    <citation type="submission" date="2015-11" db="EMBL/GenBank/DDBJ databases">
        <title>Genomic analysis of 38 Legionella species identifies large and diverse effector repertoires.</title>
        <authorList>
            <person name="Burstein D."/>
            <person name="Amaro F."/>
            <person name="Zusman T."/>
            <person name="Lifshitz Z."/>
            <person name="Cohen O."/>
            <person name="Gilbert J.A."/>
            <person name="Pupko T."/>
            <person name="Shuman H.A."/>
            <person name="Segal G."/>
        </authorList>
    </citation>
    <scope>NUCLEOTIDE SEQUENCE [LARGE SCALE GENOMIC DNA]</scope>
    <source>
        <strain evidence="10 11">Oak Ridge-10</strain>
    </source>
</reference>
<evidence type="ECO:0000313" key="11">
    <source>
        <dbReference type="Proteomes" id="UP000054858"/>
    </source>
</evidence>
<dbReference type="AlphaFoldDB" id="A0A0W0WXW9"/>
<keyword evidence="2" id="KW-0662">Pyridine nucleotide biosynthesis</keyword>
<keyword evidence="4" id="KW-0378">Hydrolase</keyword>
<comment type="pathway">
    <text evidence="5">Cofactor biosynthesis; nicotinate biosynthesis; nicotinate from nicotinamide: step 1/1.</text>
</comment>
<evidence type="ECO:0000256" key="3">
    <source>
        <dbReference type="ARBA" id="ARBA00022723"/>
    </source>
</evidence>
<evidence type="ECO:0000256" key="4">
    <source>
        <dbReference type="ARBA" id="ARBA00022801"/>
    </source>
</evidence>
<comment type="caution">
    <text evidence="10">The sequence shown here is derived from an EMBL/GenBank/DDBJ whole genome shotgun (WGS) entry which is preliminary data.</text>
</comment>
<evidence type="ECO:0000256" key="2">
    <source>
        <dbReference type="ARBA" id="ARBA00022642"/>
    </source>
</evidence>
<dbReference type="InterPro" id="IPR036380">
    <property type="entry name" value="Isochorismatase-like_sf"/>
</dbReference>
<name>A0A0W0WXW9_9GAMM</name>
<keyword evidence="3" id="KW-0479">Metal-binding</keyword>
<dbReference type="PANTHER" id="PTHR11080:SF2">
    <property type="entry name" value="LD05707P"/>
    <property type="match status" value="1"/>
</dbReference>
<dbReference type="PATRIC" id="fig|29423.5.peg.2426"/>
<dbReference type="EC" id="3.5.1.19" evidence="6"/>
<sequence>MRALVIIDVQNDFIKNGSLEVPDGHLIVPVINRIQNYFDLVLATQDWHPANHSSFASNHPGKKPFEQIVLHGMKQILWPDHCIQGTQGAEFYPELDIRPIEAIFRKGTDPDIDSYSSFYDNGHRKSTGLTGYLHDKKIGQLYFCGLAADICVYFSIQDALTEGFKCWLIEDATQPLNKEDYKEIKHKLADKGVSFTNSQSIITHYVLPSVVRDR</sequence>
<accession>A0A0W0WXW9</accession>
<evidence type="ECO:0000256" key="8">
    <source>
        <dbReference type="ARBA" id="ARBA00072277"/>
    </source>
</evidence>
<proteinExistence type="inferred from homology"/>
<evidence type="ECO:0000256" key="5">
    <source>
        <dbReference type="ARBA" id="ARBA00037900"/>
    </source>
</evidence>
<dbReference type="GO" id="GO:0008936">
    <property type="term" value="F:nicotinamidase activity"/>
    <property type="evidence" value="ECO:0007669"/>
    <property type="project" value="UniProtKB-EC"/>
</dbReference>
<organism evidence="10 11">
    <name type="scientific">Legionella oakridgensis</name>
    <dbReference type="NCBI Taxonomy" id="29423"/>
    <lineage>
        <taxon>Bacteria</taxon>
        <taxon>Pseudomonadati</taxon>
        <taxon>Pseudomonadota</taxon>
        <taxon>Gammaproteobacteria</taxon>
        <taxon>Legionellales</taxon>
        <taxon>Legionellaceae</taxon>
        <taxon>Legionella</taxon>
    </lineage>
</organism>
<dbReference type="CDD" id="cd01011">
    <property type="entry name" value="nicotinamidase"/>
    <property type="match status" value="1"/>
</dbReference>
<dbReference type="GO" id="GO:0046872">
    <property type="term" value="F:metal ion binding"/>
    <property type="evidence" value="ECO:0007669"/>
    <property type="project" value="UniProtKB-KW"/>
</dbReference>
<dbReference type="InterPro" id="IPR000868">
    <property type="entry name" value="Isochorismatase-like_dom"/>
</dbReference>
<dbReference type="SUPFAM" id="SSF52499">
    <property type="entry name" value="Isochorismatase-like hydrolases"/>
    <property type="match status" value="1"/>
</dbReference>
<feature type="domain" description="Isochorismatase-like" evidence="9">
    <location>
        <begin position="3"/>
        <end position="198"/>
    </location>
</feature>
<evidence type="ECO:0000256" key="6">
    <source>
        <dbReference type="ARBA" id="ARBA00039017"/>
    </source>
</evidence>
<evidence type="ECO:0000259" key="9">
    <source>
        <dbReference type="Pfam" id="PF00857"/>
    </source>
</evidence>